<evidence type="ECO:0000313" key="1">
    <source>
        <dbReference type="EMBL" id="VTN09466.1"/>
    </source>
</evidence>
<gene>
    <name evidence="1" type="ORF">NCTC9185_01351</name>
</gene>
<dbReference type="Proteomes" id="UP000339249">
    <property type="component" value="Unassembled WGS sequence"/>
</dbReference>
<dbReference type="EMBL" id="CABDVU010000001">
    <property type="protein sequence ID" value="VTN09466.1"/>
    <property type="molecule type" value="Genomic_DNA"/>
</dbReference>
<reference evidence="1 2" key="1">
    <citation type="submission" date="2019-04" db="EMBL/GenBank/DDBJ databases">
        <authorList>
            <consortium name="Pathogen Informatics"/>
        </authorList>
    </citation>
    <scope>NUCLEOTIDE SEQUENCE [LARGE SCALE GENOMIC DNA]</scope>
    <source>
        <strain evidence="1 2">NCTC9185</strain>
    </source>
</reference>
<dbReference type="AlphaFoldDB" id="A0A4U9CXG6"/>
<accession>A0A4U9CXG6</accession>
<evidence type="ECO:0000313" key="2">
    <source>
        <dbReference type="Proteomes" id="UP000339249"/>
    </source>
</evidence>
<organism evidence="1 2">
    <name type="scientific">Raoultella terrigena</name>
    <name type="common">Klebsiella terrigena</name>
    <dbReference type="NCBI Taxonomy" id="577"/>
    <lineage>
        <taxon>Bacteria</taxon>
        <taxon>Pseudomonadati</taxon>
        <taxon>Pseudomonadota</taxon>
        <taxon>Gammaproteobacteria</taxon>
        <taxon>Enterobacterales</taxon>
        <taxon>Enterobacteriaceae</taxon>
        <taxon>Klebsiella/Raoultella group</taxon>
        <taxon>Raoultella</taxon>
    </lineage>
</organism>
<proteinExistence type="predicted"/>
<name>A0A4U9CXG6_RAOTE</name>
<protein>
    <submittedName>
        <fullName evidence="1">Uncharacterized protein</fullName>
    </submittedName>
</protein>
<sequence>MTIHSNIVTRFTWDNLARRWQNAVIYDGKGVIPGQGRYWLAASGNILFVLKYDITGAPGSKNNHIDLHCLSEDNQWRLQDSQPEHQISIAGTLLAANFALSCAPWVCAASYVTHQAETSFDYALSLFTWDEHERFNPVTTRQYRQLCVSTAVKNVAWVAQVTPSGLIASGPNLLRYTGVDWLENSELQIRTVPDDQSLYWFAIGNDLVLKCENTPDRIVGMAQVFDPNTTSSQWLTAPISLYDAQPAQPRLSHYYPTVSNDFVSFNTGLYYRGASTDWVAPLQMPLQPLLPANASITSLINQAPGFMVWLRQNEEVAQNTQVYQLSNGTVQNAGILNSNFYQLIDAQGQMQNRNGQAPSGPDSFVTYSPMNAAFSQASSLFLHRYLRKSLSENLSARAVYKVEIQRGMDTVTTYYDFDAASASVDSSGTVAKFYQVSSWVEDKQTCGYETYRYFNGIAQNLPGENPRSPAVLDGLLIEKIGIDAGGQVVSSEQTEWQAQNAILLTPQSTQESPINGAFCSGESEATDPGWASAPAKRAATIWLPGRPLSSSPSPTTSRVLKRPESRRCGWAVRLTPSCSMPTCCPPSFKRKRAPASATPRPLLNRWWPHLAALRRTADCGRSAARGDGRCGALSLAWRRGTARL</sequence>